<name>A0ACC2WJK2_9TREE</name>
<comment type="caution">
    <text evidence="1">The sequence shown here is derived from an EMBL/GenBank/DDBJ whole genome shotgun (WGS) entry which is preliminary data.</text>
</comment>
<dbReference type="EMBL" id="JASBWU010000031">
    <property type="protein sequence ID" value="KAJ9111271.1"/>
    <property type="molecule type" value="Genomic_DNA"/>
</dbReference>
<organism evidence="1 2">
    <name type="scientific">Naganishia vaughanmartiniae</name>
    <dbReference type="NCBI Taxonomy" id="1424756"/>
    <lineage>
        <taxon>Eukaryota</taxon>
        <taxon>Fungi</taxon>
        <taxon>Dikarya</taxon>
        <taxon>Basidiomycota</taxon>
        <taxon>Agaricomycotina</taxon>
        <taxon>Tremellomycetes</taxon>
        <taxon>Filobasidiales</taxon>
        <taxon>Filobasidiaceae</taxon>
        <taxon>Naganishia</taxon>
    </lineage>
</organism>
<keyword evidence="2" id="KW-1185">Reference proteome</keyword>
<sequence length="888" mass="95467">MTTSNHQPPTSLPRALSTASLTHVIAHSLRTAGFTTSSQTALLTLSAALELYLSQLATLVVSQAQDVAGRRTVGWDDVLGVLEGEGVGMGDPSDVKRLVEREIAASSSALPSSATISRTLGGPSGGGVERTLLGRARRYRATGGKIPVEMNEDDTEDWFAREEERRRRGAAALSGAGEGGGMMLSRMSGISGDVGIGRNHVERGRIKGLQPLRQHLREGLPTSMEKRDRPVLRSVALPPIGEYTVERVPWMRELADDVEMEEGKPESGIDTEIKPATRQPDQKVEVEKGILDVKHETPSPSPSSPISETSARGIKRRRLSISTPPIQDTTSKYPLPDPMRDVGTDTVYDEPFLPPLPDELTMEPSRAEEEQDDQTIPRRRLPHSTHAPTTIAEEAGLLGGPTSRRTPLEIYTSGAIPYDRSTLAIAYDVSHLTALSWRQRRSAPPPPLVPSVVPSLVKAYNAAKIEVLKAPASKSSRSFKNSAADIILGTVGHPLLHVLAGTTHQVPGLASGSGTATPRGNPFTPSYPIWSKTGLPVNEAHERDRKEKEVYPVKPLARPSAPMGPTMALNVTPSPAIFPPHHPELLRTLITEMAGHPRVDHSSRSGWLRPSALHAFTTLQPPDAIKVDAATAAADKDGELRAGMPYLYGDAVRAPGQLGSMDAKVRAARAKDRKLKASQKVEGSRKLKLSFSGAANTSSANAAKSEVDILAEVEAEEALLRDRDEIMLRATWPTMDESRGDWQELMEPVPTTVDDQPPPAKIIAFGAGKRLSDIHLASRASSPAPAPLASGIDASGADIIRTGSDQRAAGPSVERKLVFRLKRPGDITPISESPPQHLPSLVEEDLGRHSAQVVDVDGEEVGDLAPQTSTECRPALKFKLKLPSATDR</sequence>
<reference evidence="1" key="1">
    <citation type="submission" date="2023-04" db="EMBL/GenBank/DDBJ databases">
        <title>Draft Genome sequencing of Naganishia species isolated from polar environments using Oxford Nanopore Technology.</title>
        <authorList>
            <person name="Leo P."/>
            <person name="Venkateswaran K."/>
        </authorList>
    </citation>
    <scope>NUCLEOTIDE SEQUENCE</scope>
    <source>
        <strain evidence="1">MNA-CCFEE 5425</strain>
    </source>
</reference>
<evidence type="ECO:0000313" key="1">
    <source>
        <dbReference type="EMBL" id="KAJ9111271.1"/>
    </source>
</evidence>
<gene>
    <name evidence="1" type="ORF">QFC22_006571</name>
</gene>
<protein>
    <submittedName>
        <fullName evidence="1">Uncharacterized protein</fullName>
    </submittedName>
</protein>
<accession>A0ACC2WJK2</accession>
<dbReference type="Proteomes" id="UP001243375">
    <property type="component" value="Unassembled WGS sequence"/>
</dbReference>
<proteinExistence type="predicted"/>
<evidence type="ECO:0000313" key="2">
    <source>
        <dbReference type="Proteomes" id="UP001243375"/>
    </source>
</evidence>